<dbReference type="Proteomes" id="UP000265427">
    <property type="component" value="Unassembled WGS sequence"/>
</dbReference>
<evidence type="ECO:0000256" key="2">
    <source>
        <dbReference type="SAM" id="Phobius"/>
    </source>
</evidence>
<dbReference type="EMBL" id="QUSZ01006129">
    <property type="protein sequence ID" value="RHY06866.1"/>
    <property type="molecule type" value="Genomic_DNA"/>
</dbReference>
<evidence type="ECO:0000313" key="4">
    <source>
        <dbReference type="Proteomes" id="UP000265427"/>
    </source>
</evidence>
<sequence>MTDVNVVGTSSGDTQWTAMEPPSDPKYMRDGVTSFCQSFANDTSVTIVAPEDTLIFNQQRSPIQGMNTTVTWTYDSPSVITSDMRYSTCVRDTCAPFLDAKNSSFTIQEVSLPRQGIFPLHLRLLWTTPSTVVQCEGIVSVDFSVPTTSDVGNNHVITIVVVITVVMGFVVLATHIYRRRRSFRSKPTDTTISVDLPPSMSLAPPAPSSTWFESIYHNDRALPASILHDDRFTRAILRSSVPSDHDQSFHSDLLDSVADSSVTSSSSMNTPWHDCGHINSSNSSTVYPMSD</sequence>
<name>A0A397AIH6_APHAT</name>
<evidence type="ECO:0000313" key="3">
    <source>
        <dbReference type="EMBL" id="RHY06866.1"/>
    </source>
</evidence>
<keyword evidence="2" id="KW-0812">Transmembrane</keyword>
<dbReference type="VEuPathDB" id="FungiDB:H257_11036"/>
<comment type="caution">
    <text evidence="3">The sequence shown here is derived from an EMBL/GenBank/DDBJ whole genome shotgun (WGS) entry which is preliminary data.</text>
</comment>
<feature type="transmembrane region" description="Helical" evidence="2">
    <location>
        <begin position="156"/>
        <end position="177"/>
    </location>
</feature>
<keyword evidence="2" id="KW-0472">Membrane</keyword>
<gene>
    <name evidence="3" type="ORF">DYB36_006471</name>
</gene>
<feature type="compositionally biased region" description="Polar residues" evidence="1">
    <location>
        <begin position="7"/>
        <end position="17"/>
    </location>
</feature>
<proteinExistence type="predicted"/>
<feature type="region of interest" description="Disordered" evidence="1">
    <location>
        <begin position="1"/>
        <end position="20"/>
    </location>
</feature>
<protein>
    <submittedName>
        <fullName evidence="3">Uncharacterized protein</fullName>
    </submittedName>
</protein>
<reference evidence="3 4" key="1">
    <citation type="submission" date="2018-08" db="EMBL/GenBank/DDBJ databases">
        <title>Aphanomyces genome sequencing and annotation.</title>
        <authorList>
            <person name="Minardi D."/>
            <person name="Oidtmann B."/>
            <person name="Van Der Giezen M."/>
            <person name="Studholme D.J."/>
        </authorList>
    </citation>
    <scope>NUCLEOTIDE SEQUENCE [LARGE SCALE GENOMIC DNA]</scope>
    <source>
        <strain evidence="3 4">Kv</strain>
    </source>
</reference>
<evidence type="ECO:0000256" key="1">
    <source>
        <dbReference type="SAM" id="MobiDB-lite"/>
    </source>
</evidence>
<keyword evidence="2" id="KW-1133">Transmembrane helix</keyword>
<accession>A0A397AIH6</accession>
<dbReference type="AlphaFoldDB" id="A0A397AIH6"/>
<organism evidence="3 4">
    <name type="scientific">Aphanomyces astaci</name>
    <name type="common">Crayfish plague agent</name>
    <dbReference type="NCBI Taxonomy" id="112090"/>
    <lineage>
        <taxon>Eukaryota</taxon>
        <taxon>Sar</taxon>
        <taxon>Stramenopiles</taxon>
        <taxon>Oomycota</taxon>
        <taxon>Saprolegniomycetes</taxon>
        <taxon>Saprolegniales</taxon>
        <taxon>Verrucalvaceae</taxon>
        <taxon>Aphanomyces</taxon>
    </lineage>
</organism>